<protein>
    <submittedName>
        <fullName evidence="1">2-keto-4-pentenoate hydratase</fullName>
    </submittedName>
</protein>
<dbReference type="EMBL" id="PICB01001151">
    <property type="protein sequence ID" value="PLP42937.1"/>
    <property type="molecule type" value="Genomic_DNA"/>
</dbReference>
<proteinExistence type="predicted"/>
<reference evidence="1 2" key="2">
    <citation type="submission" date="2018-01" db="EMBL/GenBank/DDBJ databases">
        <title>Genomic study of Klebsiella pneumoniae.</title>
        <authorList>
            <person name="Yang Y."/>
            <person name="Bicalho R."/>
        </authorList>
    </citation>
    <scope>NUCLEOTIDE SEQUENCE [LARGE SCALE GENOMIC DNA]</scope>
    <source>
        <strain evidence="1 2">A5</strain>
    </source>
</reference>
<dbReference type="PANTHER" id="PTHR30143:SF0">
    <property type="entry name" value="2-KETO-4-PENTENOATE HYDRATASE"/>
    <property type="match status" value="1"/>
</dbReference>
<accession>A0A2N5ACN4</accession>
<organism evidence="1 2">
    <name type="scientific">Klebsiella variicola</name>
    <dbReference type="NCBI Taxonomy" id="244366"/>
    <lineage>
        <taxon>Bacteria</taxon>
        <taxon>Pseudomonadati</taxon>
        <taxon>Pseudomonadota</taxon>
        <taxon>Gammaproteobacteria</taxon>
        <taxon>Enterobacterales</taxon>
        <taxon>Enterobacteriaceae</taxon>
        <taxon>Klebsiella/Raoultella group</taxon>
        <taxon>Klebsiella</taxon>
        <taxon>Klebsiella pneumoniae complex</taxon>
    </lineage>
</organism>
<dbReference type="InterPro" id="IPR050772">
    <property type="entry name" value="Hydratase-Decarb/MhpD_sf"/>
</dbReference>
<dbReference type="GO" id="GO:0005737">
    <property type="term" value="C:cytoplasm"/>
    <property type="evidence" value="ECO:0007669"/>
    <property type="project" value="TreeGrafter"/>
</dbReference>
<dbReference type="Gene3D" id="3.90.850.10">
    <property type="entry name" value="Fumarylacetoacetase-like, C-terminal domain"/>
    <property type="match status" value="1"/>
</dbReference>
<evidence type="ECO:0000313" key="2">
    <source>
        <dbReference type="Proteomes" id="UP000234473"/>
    </source>
</evidence>
<feature type="non-terminal residue" evidence="1">
    <location>
        <position position="124"/>
    </location>
</feature>
<reference evidence="1 2" key="1">
    <citation type="submission" date="2017-11" db="EMBL/GenBank/DDBJ databases">
        <authorList>
            <person name="Han C.G."/>
        </authorList>
    </citation>
    <scope>NUCLEOTIDE SEQUENCE [LARGE SCALE GENOMIC DNA]</scope>
    <source>
        <strain evidence="1 2">A5</strain>
    </source>
</reference>
<gene>
    <name evidence="1" type="ORF">CWM98_19980</name>
</gene>
<dbReference type="InterPro" id="IPR036663">
    <property type="entry name" value="Fumarylacetoacetase_C_sf"/>
</dbReference>
<evidence type="ECO:0000313" key="1">
    <source>
        <dbReference type="EMBL" id="PLP42937.1"/>
    </source>
</evidence>
<name>A0A2N5ACN4_KLEVA</name>
<dbReference type="SUPFAM" id="SSF56529">
    <property type="entry name" value="FAH"/>
    <property type="match status" value="1"/>
</dbReference>
<dbReference type="AlphaFoldDB" id="A0A2N5ACN4"/>
<comment type="caution">
    <text evidence="1">The sequence shown here is derived from an EMBL/GenBank/DDBJ whole genome shotgun (WGS) entry which is preliminary data.</text>
</comment>
<sequence>MTFSLDALARQLRDAEQTGQAIAPLRDILGVDNADAAYAIQRLNVQHHVAHGRRVVGRKVGLTHPKVQQQLGVNQPDFGTLFADMCYGDNAEVPFGLVLQPKVEAEIALVLKQDLPHADTTFDE</sequence>
<dbReference type="Proteomes" id="UP000234473">
    <property type="component" value="Unassembled WGS sequence"/>
</dbReference>
<dbReference type="GO" id="GO:0008684">
    <property type="term" value="F:2-oxopent-4-enoate hydratase activity"/>
    <property type="evidence" value="ECO:0007669"/>
    <property type="project" value="TreeGrafter"/>
</dbReference>
<dbReference type="PANTHER" id="PTHR30143">
    <property type="entry name" value="ACID HYDRATASE"/>
    <property type="match status" value="1"/>
</dbReference>